<dbReference type="InterPro" id="IPR001451">
    <property type="entry name" value="Hexapep"/>
</dbReference>
<dbReference type="PANTHER" id="PTHR43300:SF7">
    <property type="entry name" value="UDP-N-ACETYLBACILLOSAMINE N-ACETYLTRANSFERASE"/>
    <property type="match status" value="1"/>
</dbReference>
<dbReference type="InterPro" id="IPR050179">
    <property type="entry name" value="Trans_hexapeptide_repeat"/>
</dbReference>
<feature type="binding site" evidence="3">
    <location>
        <position position="150"/>
    </location>
    <ligand>
        <name>acetyl-CoA</name>
        <dbReference type="ChEBI" id="CHEBI:57288"/>
    </ligand>
</feature>
<dbReference type="AlphaFoldDB" id="A0A0W0R4U2"/>
<protein>
    <submittedName>
        <fullName evidence="5">Chloramphenicol acetyltransferase</fullName>
    </submittedName>
</protein>
<dbReference type="Gene3D" id="3.40.50.20">
    <property type="match status" value="1"/>
</dbReference>
<evidence type="ECO:0000313" key="6">
    <source>
        <dbReference type="Proteomes" id="UP000054859"/>
    </source>
</evidence>
<feature type="active site" description="Proton acceptor" evidence="2">
    <location>
        <position position="141"/>
    </location>
</feature>
<feature type="domain" description="PglD N-terminal" evidence="4">
    <location>
        <begin position="5"/>
        <end position="71"/>
    </location>
</feature>
<dbReference type="STRING" id="45056.Lade_0744"/>
<dbReference type="InterPro" id="IPR020019">
    <property type="entry name" value="AcTrfase_PglD-like"/>
</dbReference>
<feature type="binding site" evidence="3">
    <location>
        <position position="74"/>
    </location>
    <ligand>
        <name>substrate</name>
    </ligand>
</feature>
<dbReference type="RefSeq" id="WP_058461791.1">
    <property type="nucleotide sequence ID" value="NZ_CAAAHS010000005.1"/>
</dbReference>
<evidence type="ECO:0000256" key="3">
    <source>
        <dbReference type="PIRSR" id="PIRSR620019-2"/>
    </source>
</evidence>
<evidence type="ECO:0000259" key="4">
    <source>
        <dbReference type="Pfam" id="PF17836"/>
    </source>
</evidence>
<dbReference type="OrthoDB" id="9794407at2"/>
<dbReference type="EMBL" id="LNKA01000001">
    <property type="protein sequence ID" value="KTC66086.1"/>
    <property type="molecule type" value="Genomic_DNA"/>
</dbReference>
<proteinExistence type="inferred from homology"/>
<comment type="caution">
    <text evidence="5">The sequence shown here is derived from an EMBL/GenBank/DDBJ whole genome shotgun (WGS) entry which is preliminary data.</text>
</comment>
<keyword evidence="6" id="KW-1185">Reference proteome</keyword>
<dbReference type="PANTHER" id="PTHR43300">
    <property type="entry name" value="ACETYLTRANSFERASE"/>
    <property type="match status" value="1"/>
</dbReference>
<evidence type="ECO:0000256" key="2">
    <source>
        <dbReference type="PIRSR" id="PIRSR620019-1"/>
    </source>
</evidence>
<dbReference type="InterPro" id="IPR011004">
    <property type="entry name" value="Trimer_LpxA-like_sf"/>
</dbReference>
<gene>
    <name evidence="5" type="ORF">Lade_0744</name>
</gene>
<dbReference type="Gene3D" id="2.160.10.10">
    <property type="entry name" value="Hexapeptide repeat proteins"/>
    <property type="match status" value="1"/>
</dbReference>
<dbReference type="Pfam" id="PF00132">
    <property type="entry name" value="Hexapep"/>
    <property type="match status" value="1"/>
</dbReference>
<organism evidence="5 6">
    <name type="scientific">Legionella adelaidensis</name>
    <dbReference type="NCBI Taxonomy" id="45056"/>
    <lineage>
        <taxon>Bacteria</taxon>
        <taxon>Pseudomonadati</taxon>
        <taxon>Pseudomonadota</taxon>
        <taxon>Gammaproteobacteria</taxon>
        <taxon>Legionellales</taxon>
        <taxon>Legionellaceae</taxon>
        <taxon>Legionella</taxon>
    </lineage>
</organism>
<dbReference type="SUPFAM" id="SSF51161">
    <property type="entry name" value="Trimeric LpxA-like enzymes"/>
    <property type="match status" value="1"/>
</dbReference>
<accession>A0A0W0R4U2</accession>
<sequence>MSKKAILIGAGGHAKVISEIALLNNIEIIGLVDLKLPKNTVWENGIKSLGDEAILDSIKPDEINLLNGIGRIPGNSEARCFLFKKYKEKGFHFPVLIHPSATVSPGAFLEEGVQVIAGAIINTKAEVGANTIVNSGAIIEHDCNIAENVHISPGAVICGGVKIGRNVHVGANAVVIQSIAIGENAVIGAGGVVTKNIEKNAILFPVRTEARSISHISDITK</sequence>
<evidence type="ECO:0000313" key="5">
    <source>
        <dbReference type="EMBL" id="KTC66086.1"/>
    </source>
</evidence>
<dbReference type="InterPro" id="IPR041561">
    <property type="entry name" value="PglD_N"/>
</dbReference>
<dbReference type="Proteomes" id="UP000054859">
    <property type="component" value="Unassembled WGS sequence"/>
</dbReference>
<dbReference type="NCBIfam" id="TIGR03570">
    <property type="entry name" value="NeuD_NnaD"/>
    <property type="match status" value="1"/>
</dbReference>
<reference evidence="5 6" key="1">
    <citation type="submission" date="2015-11" db="EMBL/GenBank/DDBJ databases">
        <title>Identification of large and diverse effector repertoires of 38 Legionella species.</title>
        <authorList>
            <person name="Burstein D."/>
            <person name="Amaro F."/>
            <person name="Zusman T."/>
            <person name="Lifshitz Z."/>
            <person name="Cohen O."/>
            <person name="Gilbert J.A."/>
            <person name="Pupko T."/>
            <person name="Shuman H.A."/>
            <person name="Segal G."/>
        </authorList>
    </citation>
    <scope>NUCLEOTIDE SEQUENCE [LARGE SCALE GENOMIC DNA]</scope>
    <source>
        <strain evidence="5 6">1762-AUS-E</strain>
    </source>
</reference>
<dbReference type="CDD" id="cd03360">
    <property type="entry name" value="LbH_AT_putative"/>
    <property type="match status" value="1"/>
</dbReference>
<feature type="site" description="Increases basicity of active site His" evidence="2">
    <location>
        <position position="142"/>
    </location>
</feature>
<keyword evidence="5" id="KW-0808">Transferase</keyword>
<evidence type="ECO:0000256" key="1">
    <source>
        <dbReference type="ARBA" id="ARBA00007274"/>
    </source>
</evidence>
<dbReference type="Pfam" id="PF17836">
    <property type="entry name" value="PglD_N"/>
    <property type="match status" value="1"/>
</dbReference>
<comment type="similarity">
    <text evidence="1">Belongs to the transferase hexapeptide repeat family.</text>
</comment>
<name>A0A0W0R4U2_9GAMM</name>
<dbReference type="PATRIC" id="fig|45056.6.peg.768"/>
<dbReference type="GO" id="GO:0016740">
    <property type="term" value="F:transferase activity"/>
    <property type="evidence" value="ECO:0007669"/>
    <property type="project" value="UniProtKB-KW"/>
</dbReference>